<accession>Q8KVX8</accession>
<dbReference type="CDD" id="cd00009">
    <property type="entry name" value="AAA"/>
    <property type="match status" value="1"/>
</dbReference>
<keyword evidence="3" id="KW-0067">ATP-binding</keyword>
<dbReference type="PROSITE" id="PS50045">
    <property type="entry name" value="SIGMA54_INTERACT_4"/>
    <property type="match status" value="1"/>
</dbReference>
<dbReference type="PROSITE" id="PS00676">
    <property type="entry name" value="SIGMA54_INTERACT_2"/>
    <property type="match status" value="1"/>
</dbReference>
<dbReference type="Gene3D" id="3.40.50.300">
    <property type="entry name" value="P-loop containing nucleotide triphosphate hydrolases"/>
    <property type="match status" value="1"/>
</dbReference>
<dbReference type="PROSITE" id="PS00688">
    <property type="entry name" value="SIGMA54_INTERACT_3"/>
    <property type="match status" value="1"/>
</dbReference>
<dbReference type="InterPro" id="IPR025944">
    <property type="entry name" value="Sigma_54_int_dom_CS"/>
</dbReference>
<evidence type="ECO:0000259" key="9">
    <source>
        <dbReference type="PROSITE" id="PS50045"/>
    </source>
</evidence>
<dbReference type="InterPro" id="IPR002078">
    <property type="entry name" value="Sigma_54_int"/>
</dbReference>
<organism evidence="10">
    <name type="scientific">Ruegeria sp. PR1b</name>
    <dbReference type="NCBI Taxonomy" id="185588"/>
    <lineage>
        <taxon>Bacteria</taxon>
        <taxon>Pseudomonadati</taxon>
        <taxon>Pseudomonadota</taxon>
        <taxon>Alphaproteobacteria</taxon>
        <taxon>Rhodobacterales</taxon>
        <taxon>Roseobacteraceae</taxon>
        <taxon>Ruegeria</taxon>
    </lineage>
</organism>
<dbReference type="InterPro" id="IPR003593">
    <property type="entry name" value="AAA+_ATPase"/>
</dbReference>
<dbReference type="InterPro" id="IPR000014">
    <property type="entry name" value="PAS"/>
</dbReference>
<dbReference type="InterPro" id="IPR030828">
    <property type="entry name" value="HTH_TyrR"/>
</dbReference>
<dbReference type="SUPFAM" id="SSF52540">
    <property type="entry name" value="P-loop containing nucleoside triphosphate hydrolases"/>
    <property type="match status" value="1"/>
</dbReference>
<proteinExistence type="predicted"/>
<dbReference type="PANTHER" id="PTHR32071">
    <property type="entry name" value="TRANSCRIPTIONAL REGULATORY PROTEIN"/>
    <property type="match status" value="1"/>
</dbReference>
<dbReference type="Gene3D" id="1.10.8.60">
    <property type="match status" value="1"/>
</dbReference>
<protein>
    <recommendedName>
        <fullName evidence="8">HTH-type transcriptional regulatory protein TyrR</fullName>
    </recommendedName>
</protein>
<evidence type="ECO:0000256" key="1">
    <source>
        <dbReference type="ARBA" id="ARBA00022741"/>
    </source>
</evidence>
<feature type="domain" description="Sigma-54 factor interaction" evidence="9">
    <location>
        <begin position="177"/>
        <end position="402"/>
    </location>
</feature>
<dbReference type="InterPro" id="IPR025662">
    <property type="entry name" value="Sigma_54_int_dom_ATP-bd_1"/>
</dbReference>
<dbReference type="Pfam" id="PF25601">
    <property type="entry name" value="AAA_lid_14"/>
    <property type="match status" value="1"/>
</dbReference>
<evidence type="ECO:0000313" key="10">
    <source>
        <dbReference type="EMBL" id="AAN05285.1"/>
    </source>
</evidence>
<name>Q8KVX8_9RHOB</name>
<dbReference type="InterPro" id="IPR025943">
    <property type="entry name" value="Sigma_54_int_dom_ATP-bd_2"/>
</dbReference>
<evidence type="ECO:0000256" key="7">
    <source>
        <dbReference type="ARBA" id="ARBA00023163"/>
    </source>
</evidence>
<evidence type="ECO:0000256" key="8">
    <source>
        <dbReference type="ARBA" id="ARBA00029500"/>
    </source>
</evidence>
<evidence type="ECO:0000256" key="3">
    <source>
        <dbReference type="ARBA" id="ARBA00022840"/>
    </source>
</evidence>
<dbReference type="SUPFAM" id="SSF55785">
    <property type="entry name" value="PYP-like sensor domain (PAS domain)"/>
    <property type="match status" value="1"/>
</dbReference>
<reference evidence="10" key="1">
    <citation type="journal article" date="2003" name="Plasmid">
        <title>Nucleotide sequence based characterizations of two cryptic plasmids from the marine bacterium Ruegeria isolate PR1b.</title>
        <authorList>
            <person name="Zhong Z."/>
            <person name="Caspi R."/>
            <person name="Helinski D."/>
            <person name="Knauf V."/>
            <person name="Sykes S."/>
            <person name="O'Byrne C."/>
            <person name="Shea T.P."/>
            <person name="Wilkinson J.E."/>
            <person name="DeLoughery C."/>
            <person name="Toukdarian A."/>
        </authorList>
    </citation>
    <scope>NUCLEOTIDE SEQUENCE</scope>
    <source>
        <strain evidence="10">PR1b</strain>
        <plasmid evidence="10">pSD25</plasmid>
    </source>
</reference>
<keyword evidence="6" id="KW-0010">Activator</keyword>
<evidence type="ECO:0000256" key="4">
    <source>
        <dbReference type="ARBA" id="ARBA00023015"/>
    </source>
</evidence>
<dbReference type="InterPro" id="IPR035965">
    <property type="entry name" value="PAS-like_dom_sf"/>
</dbReference>
<dbReference type="PROSITE" id="PS00675">
    <property type="entry name" value="SIGMA54_INTERACT_1"/>
    <property type="match status" value="1"/>
</dbReference>
<geneLocation type="plasmid" evidence="10">
    <name>pSD25</name>
</geneLocation>
<dbReference type="InterPro" id="IPR058031">
    <property type="entry name" value="AAA_lid_NorR"/>
</dbReference>
<dbReference type="InterPro" id="IPR027417">
    <property type="entry name" value="P-loop_NTPase"/>
</dbReference>
<dbReference type="CDD" id="cd00130">
    <property type="entry name" value="PAS"/>
    <property type="match status" value="1"/>
</dbReference>
<evidence type="ECO:0000256" key="6">
    <source>
        <dbReference type="ARBA" id="ARBA00023159"/>
    </source>
</evidence>
<dbReference type="EMBL" id="AF416331">
    <property type="protein sequence ID" value="AAN05285.1"/>
    <property type="molecule type" value="Genomic_DNA"/>
</dbReference>
<sequence length="489" mass="53063">MVHCAASGCGGCRRAATCQSGGGGRMTRTNPATDVTKSSRLVPMDLIGDGLVVLDAQGTVTEVNQAALNLLNLTDMVDTALLDVLRAADSLEDLANALDAARQTEVGLRLAGGRSLIAKLRKQPTDSHISMILLQDVGAFDHARDRAFGARRDETLRFLTSKRTRPDFATQRRLCDSFNRVLTQGELAIRQGARVMISGESGVGKSEIARFLHLSQANALDPYVVVNCASGSAETPLDVMLFGRQESEGRRQPGMLEMAEGGSLFLDEVAEIPMSVQARLLWMLEDGRGPRGAVDGAPAGMPPRPANVRIISATNRNLTQAVREGKFRADLYFRLAVVTLNVPPLRDMAPLISHLTDRFLQSVNQRRTQPLVFPDRLREILADYSFPGNIRELLNIVQRVSVFVEAGEDIDTILADLLAPIDVPGSEGQDDFRFGATLDLKSEVRKFERALIDKAIRVHGSKRKAAIALGTTIGTVVRKTAEGSAESQD</sequence>
<keyword evidence="7" id="KW-0804">Transcription</keyword>
<dbReference type="Pfam" id="PF18024">
    <property type="entry name" value="HTH_50"/>
    <property type="match status" value="1"/>
</dbReference>
<dbReference type="Pfam" id="PF13188">
    <property type="entry name" value="PAS_8"/>
    <property type="match status" value="1"/>
</dbReference>
<keyword evidence="4" id="KW-0805">Transcription regulation</keyword>
<keyword evidence="1" id="KW-0547">Nucleotide-binding</keyword>
<dbReference type="AlphaFoldDB" id="Q8KVX8"/>
<dbReference type="Pfam" id="PF00158">
    <property type="entry name" value="Sigma54_activat"/>
    <property type="match status" value="1"/>
</dbReference>
<keyword evidence="5" id="KW-0238">DNA-binding</keyword>
<dbReference type="Gene3D" id="3.30.450.20">
    <property type="entry name" value="PAS domain"/>
    <property type="match status" value="1"/>
</dbReference>
<dbReference type="GO" id="GO:0003677">
    <property type="term" value="F:DNA binding"/>
    <property type="evidence" value="ECO:0007669"/>
    <property type="project" value="UniProtKB-KW"/>
</dbReference>
<evidence type="ECO:0000256" key="2">
    <source>
        <dbReference type="ARBA" id="ARBA00022797"/>
    </source>
</evidence>
<keyword evidence="10" id="KW-0614">Plasmid</keyword>
<dbReference type="GO" id="GO:0005524">
    <property type="term" value="F:ATP binding"/>
    <property type="evidence" value="ECO:0007669"/>
    <property type="project" value="UniProtKB-KW"/>
</dbReference>
<dbReference type="SMART" id="SM00382">
    <property type="entry name" value="AAA"/>
    <property type="match status" value="1"/>
</dbReference>
<dbReference type="SMART" id="SM00091">
    <property type="entry name" value="PAS"/>
    <property type="match status" value="1"/>
</dbReference>
<dbReference type="Gene3D" id="1.10.10.60">
    <property type="entry name" value="Homeodomain-like"/>
    <property type="match status" value="1"/>
</dbReference>
<evidence type="ECO:0000256" key="5">
    <source>
        <dbReference type="ARBA" id="ARBA00023125"/>
    </source>
</evidence>
<dbReference type="GO" id="GO:0006355">
    <property type="term" value="P:regulation of DNA-templated transcription"/>
    <property type="evidence" value="ECO:0007669"/>
    <property type="project" value="InterPro"/>
</dbReference>
<keyword evidence="2" id="KW-0058">Aromatic hydrocarbons catabolism</keyword>